<sequence>MSERKLSFLQKEYRQFFLERLAQFGVNSPARLSKEEKSEFFTGIKQGWKIKKLEFAKRTRPKAKPTKKQGYAKLIVSRPAVALEPKNFYNSKGSTIDHPEEDKEMVEKVLSEKNPDQSDDLRINFNPNQFFEQEEPYSYPVVKMPKEGSYLKLPRKGRALGKGFKEDDFHRAIIAHIPEMDVVVDVHLAIPYYNKPYEPDIVLVDKDLNLYIDIEIDEPYDGYYRFPRHESGKDETRDLFFIESGWVVIRFTERQVHLQEAECITYIRDVLDSIYTYRLEQHSECLPERQWDYQQSVRWEKAHYREKYLGIESFGKQKVIKELVVEIDDVDEIENNLNRTRKHQAQSLLENIAFEDETHKYHHPKDETGNAEYISVTTLIDRFFPFDLDRYITGKARKEGRTEEDVLEEFLKNRDEAAEKGTHLHEQIENFLKGEAYESDFKEFDMFKEFYKDIVVSRGFIFVEAEKKILLERYNIAGTVDALFKKPDSEEYMIVDWKRSKKLVIDGYPKKYGYGYGLSELSHLDNSSYYKYALQQNIYRNILQNNYGLSISSMNLIVLHENFEKYHRVNLEVLESEVEVIFKSINHKI</sequence>
<evidence type="ECO:0000313" key="2">
    <source>
        <dbReference type="Proteomes" id="UP001171916"/>
    </source>
</evidence>
<dbReference type="Proteomes" id="UP001171916">
    <property type="component" value="Unassembled WGS sequence"/>
</dbReference>
<dbReference type="Gene3D" id="3.90.320.10">
    <property type="match status" value="1"/>
</dbReference>
<reference evidence="1" key="1">
    <citation type="submission" date="2023-06" db="EMBL/GenBank/DDBJ databases">
        <title>Robiginitalea aurantiacus sp. nov. and Algoriphagus sediminis sp. nov., isolated from coastal sediment.</title>
        <authorList>
            <person name="Zhou Z.Y."/>
            <person name="An J."/>
            <person name="Jia Y.W."/>
            <person name="Du Z.J."/>
        </authorList>
    </citation>
    <scope>NUCLEOTIDE SEQUENCE</scope>
    <source>
        <strain evidence="1">C2-7</strain>
    </source>
</reference>
<dbReference type="InterPro" id="IPR011604">
    <property type="entry name" value="PDDEXK-like_dom_sf"/>
</dbReference>
<name>A0ABT7YGJ7_9BACT</name>
<proteinExistence type="predicted"/>
<evidence type="ECO:0008006" key="3">
    <source>
        <dbReference type="Google" id="ProtNLM"/>
    </source>
</evidence>
<evidence type="ECO:0000313" key="1">
    <source>
        <dbReference type="EMBL" id="MDN3205651.1"/>
    </source>
</evidence>
<dbReference type="RefSeq" id="WP_290002342.1">
    <property type="nucleotide sequence ID" value="NZ_JAUEPH010000007.1"/>
</dbReference>
<dbReference type="EMBL" id="JAUEPH010000007">
    <property type="protein sequence ID" value="MDN3205651.1"/>
    <property type="molecule type" value="Genomic_DNA"/>
</dbReference>
<organism evidence="1 2">
    <name type="scientific">Algoriphagus sediminis</name>
    <dbReference type="NCBI Taxonomy" id="3057113"/>
    <lineage>
        <taxon>Bacteria</taxon>
        <taxon>Pseudomonadati</taxon>
        <taxon>Bacteroidota</taxon>
        <taxon>Cytophagia</taxon>
        <taxon>Cytophagales</taxon>
        <taxon>Cyclobacteriaceae</taxon>
        <taxon>Algoriphagus</taxon>
    </lineage>
</organism>
<accession>A0ABT7YGJ7</accession>
<keyword evidence="2" id="KW-1185">Reference proteome</keyword>
<protein>
    <recommendedName>
        <fullName evidence="3">PD-(D/E)XK endonuclease-like domain-containing protein</fullName>
    </recommendedName>
</protein>
<gene>
    <name evidence="1" type="ORF">QVH07_15925</name>
</gene>
<comment type="caution">
    <text evidence="1">The sequence shown here is derived from an EMBL/GenBank/DDBJ whole genome shotgun (WGS) entry which is preliminary data.</text>
</comment>